<evidence type="ECO:0000259" key="7">
    <source>
        <dbReference type="PROSITE" id="PS50891"/>
    </source>
</evidence>
<dbReference type="GO" id="GO:0005634">
    <property type="term" value="C:nucleus"/>
    <property type="evidence" value="ECO:0007669"/>
    <property type="project" value="UniProtKB-SubCell"/>
</dbReference>
<dbReference type="RefSeq" id="XP_010930464.1">
    <property type="nucleotide sequence ID" value="XM_010932162.2"/>
</dbReference>
<feature type="compositionally biased region" description="Low complexity" evidence="6">
    <location>
        <begin position="9"/>
        <end position="27"/>
    </location>
</feature>
<evidence type="ECO:0000256" key="5">
    <source>
        <dbReference type="SAM" id="Coils"/>
    </source>
</evidence>
<evidence type="ECO:0000313" key="8">
    <source>
        <dbReference type="Proteomes" id="UP000504607"/>
    </source>
</evidence>
<name>A0A6I9RQP8_ELAGV</name>
<feature type="domain" description="LOB" evidence="7">
    <location>
        <begin position="27"/>
        <end position="128"/>
    </location>
</feature>
<gene>
    <name evidence="9" type="primary">LOC105051637</name>
</gene>
<dbReference type="AlphaFoldDB" id="A0A6I9RQP8"/>
<feature type="coiled-coil region" evidence="5">
    <location>
        <begin position="107"/>
        <end position="134"/>
    </location>
</feature>
<evidence type="ECO:0000256" key="2">
    <source>
        <dbReference type="ARBA" id="ARBA00005474"/>
    </source>
</evidence>
<protein>
    <submittedName>
        <fullName evidence="9">LOB domain-containing protein 25-like</fullName>
    </submittedName>
</protein>
<dbReference type="OrthoDB" id="10507566at2759"/>
<evidence type="ECO:0000313" key="9">
    <source>
        <dbReference type="RefSeq" id="XP_010930464.1"/>
    </source>
</evidence>
<evidence type="ECO:0000256" key="1">
    <source>
        <dbReference type="ARBA" id="ARBA00004123"/>
    </source>
</evidence>
<dbReference type="PANTHER" id="PTHR31301:SF83">
    <property type="entry name" value="PROTEIN ASYMMETRIC LEAVES 2"/>
    <property type="match status" value="1"/>
</dbReference>
<proteinExistence type="inferred from homology"/>
<evidence type="ECO:0000256" key="6">
    <source>
        <dbReference type="SAM" id="MobiDB-lite"/>
    </source>
</evidence>
<feature type="region of interest" description="Disordered" evidence="6">
    <location>
        <begin position="1"/>
        <end position="27"/>
    </location>
</feature>
<dbReference type="InterPro" id="IPR004883">
    <property type="entry name" value="LOB"/>
</dbReference>
<dbReference type="Proteomes" id="UP000504607">
    <property type="component" value="Chromosome 9"/>
</dbReference>
<dbReference type="PANTHER" id="PTHR31301">
    <property type="entry name" value="LOB DOMAIN-CONTAINING PROTEIN 4-RELATED"/>
    <property type="match status" value="1"/>
</dbReference>
<comment type="subcellular location">
    <subcellularLocation>
        <location evidence="1">Nucleus</location>
    </subcellularLocation>
</comment>
<organism evidence="8 9">
    <name type="scientific">Elaeis guineensis var. tenera</name>
    <name type="common">Oil palm</name>
    <dbReference type="NCBI Taxonomy" id="51953"/>
    <lineage>
        <taxon>Eukaryota</taxon>
        <taxon>Viridiplantae</taxon>
        <taxon>Streptophyta</taxon>
        <taxon>Embryophyta</taxon>
        <taxon>Tracheophyta</taxon>
        <taxon>Spermatophyta</taxon>
        <taxon>Magnoliopsida</taxon>
        <taxon>Liliopsida</taxon>
        <taxon>Arecaceae</taxon>
        <taxon>Arecoideae</taxon>
        <taxon>Cocoseae</taxon>
        <taxon>Elaeidinae</taxon>
        <taxon>Elaeis</taxon>
    </lineage>
</organism>
<keyword evidence="5" id="KW-0175">Coiled coil</keyword>
<evidence type="ECO:0000256" key="3">
    <source>
        <dbReference type="ARBA" id="ARBA00022473"/>
    </source>
</evidence>
<keyword evidence="3" id="KW-0217">Developmental protein</keyword>
<keyword evidence="8" id="KW-1185">Reference proteome</keyword>
<accession>A0A6I9RQP8</accession>
<dbReference type="Pfam" id="PF03195">
    <property type="entry name" value="LOB"/>
    <property type="match status" value="1"/>
</dbReference>
<comment type="similarity">
    <text evidence="2">Belongs to the LOB domain-containing protein family.</text>
</comment>
<sequence>MSIHNVQGSPVSSVTSTDSPPQQAARPPCAACRQSRRRCQPDCVFAPVFPPNQSQKFMNVHRVYGMSNVGKLLAELQPHQRAAAAESLAYEAEMRLRNPVLGCVGIITLLRRHLQGLQLQLEAAKAELSQYQHMSNGGLRHGVVGGGGGGGGMQGVMNDEAGEHWEQKRMVMGHDDQAVMASTQQGAVMNASAMRNNQSNGQIAGPNGARVDGPNRLLGS</sequence>
<dbReference type="PROSITE" id="PS50891">
    <property type="entry name" value="LOB"/>
    <property type="match status" value="1"/>
</dbReference>
<keyword evidence="4" id="KW-0539">Nucleus</keyword>
<dbReference type="InParanoid" id="A0A6I9RQP8"/>
<reference evidence="9" key="1">
    <citation type="submission" date="2025-08" db="UniProtKB">
        <authorList>
            <consortium name="RefSeq"/>
        </authorList>
    </citation>
    <scope>IDENTIFICATION</scope>
</reference>
<evidence type="ECO:0000256" key="4">
    <source>
        <dbReference type="ARBA" id="ARBA00023242"/>
    </source>
</evidence>
<feature type="region of interest" description="Disordered" evidence="6">
    <location>
        <begin position="197"/>
        <end position="220"/>
    </location>
</feature>